<keyword evidence="2 5" id="KW-0547">Nucleotide-binding</keyword>
<comment type="cofactor">
    <cofactor evidence="7">
        <name>Mg(2+)</name>
        <dbReference type="ChEBI" id="CHEBI:18420"/>
    </cofactor>
</comment>
<evidence type="ECO:0000256" key="1">
    <source>
        <dbReference type="ARBA" id="ARBA00022723"/>
    </source>
</evidence>
<dbReference type="InterPro" id="IPR027417">
    <property type="entry name" value="P-loop_NTPase"/>
</dbReference>
<protein>
    <recommendedName>
        <fullName evidence="5">GTPase HflX</fullName>
    </recommendedName>
    <alternativeName>
        <fullName evidence="5">GTP-binding protein HflX</fullName>
    </alternativeName>
</protein>
<evidence type="ECO:0000256" key="3">
    <source>
        <dbReference type="ARBA" id="ARBA00022842"/>
    </source>
</evidence>
<name>F5YK46_TREPZ</name>
<dbReference type="GO" id="GO:0005737">
    <property type="term" value="C:cytoplasm"/>
    <property type="evidence" value="ECO:0007669"/>
    <property type="project" value="UniProtKB-SubCell"/>
</dbReference>
<evidence type="ECO:0000256" key="6">
    <source>
        <dbReference type="PIRSR" id="PIRSR006809-1"/>
    </source>
</evidence>
<feature type="binding site" evidence="6">
    <location>
        <begin position="359"/>
        <end position="361"/>
    </location>
    <ligand>
        <name>GTP</name>
        <dbReference type="ChEBI" id="CHEBI:37565"/>
    </ligand>
</feature>
<feature type="binding site" evidence="7">
    <location>
        <position position="237"/>
    </location>
    <ligand>
        <name>Mg(2+)</name>
        <dbReference type="ChEBI" id="CHEBI:18420"/>
    </ligand>
</feature>
<feature type="binding site" evidence="6">
    <location>
        <begin position="335"/>
        <end position="338"/>
    </location>
    <ligand>
        <name>GTP</name>
        <dbReference type="ChEBI" id="CHEBI:37565"/>
    </ligand>
</feature>
<comment type="function">
    <text evidence="5">GTPase that associates with the 50S ribosomal subunit and may have a role during protein synthesis or ribosome biogenesis.</text>
</comment>
<dbReference type="Gene3D" id="3.40.50.300">
    <property type="entry name" value="P-loop containing nucleotide triphosphate hydrolases"/>
    <property type="match status" value="1"/>
</dbReference>
<evidence type="ECO:0000313" key="10">
    <source>
        <dbReference type="EMBL" id="AEF84513.1"/>
    </source>
</evidence>
<keyword evidence="3 7" id="KW-0460">Magnesium</keyword>
<feature type="binding site" evidence="6">
    <location>
        <begin position="235"/>
        <end position="239"/>
    </location>
    <ligand>
        <name>GTP</name>
        <dbReference type="ChEBI" id="CHEBI:37565"/>
    </ligand>
</feature>
<evidence type="ECO:0000256" key="5">
    <source>
        <dbReference type="HAMAP-Rule" id="MF_00900"/>
    </source>
</evidence>
<dbReference type="GO" id="GO:0003924">
    <property type="term" value="F:GTPase activity"/>
    <property type="evidence" value="ECO:0007669"/>
    <property type="project" value="UniProtKB-UniRule"/>
</dbReference>
<dbReference type="InterPro" id="IPR006073">
    <property type="entry name" value="GTP-bd"/>
</dbReference>
<keyword evidence="11" id="KW-1185">Reference proteome</keyword>
<dbReference type="HAMAP" id="MF_00900">
    <property type="entry name" value="GTPase_HflX"/>
    <property type="match status" value="1"/>
</dbReference>
<dbReference type="PANTHER" id="PTHR10229:SF0">
    <property type="entry name" value="GTP-BINDING PROTEIN 6-RELATED"/>
    <property type="match status" value="1"/>
</dbReference>
<sequence length="447" mass="49743">MAELYETEIAPKRALLISIRSGKSGAVETESMAKELAGLVKTLGFEIAAQETVHIRENHPKFGMGTGKAEEMAEKAAELEADCLVFDGDLSPSQQRNWERLTGISAVDRQELIIQIFAGRAKTREAELQVSLAELYYTLPRLTHKYIDLSRQRGGRYGTKGSGETKLETDRRQIEQRIHRLKEELEGVRKNRETQRKKRDRDSASCALVGYTNSGKSSLLNALTGADVLAEDKLFATLDATTRVLPSKGRTLVISDTVGFIRRLPHALINAFRSTLEETAQADLLIHVLDASDPDIDQYFETTLSVLRELGAVSSVEAAGRPSPPDKKPMLTVLNKIDRLEPPSLDYLLKRYPGSIPVSALTGAGLEELVLRIDEALSGPARRFRFPPNRSDLAAMVHRNGTVLSESYEDTYIEIEARLEESITEKLREYLDTELNDPGRIPAWNGK</sequence>
<evidence type="ECO:0000256" key="7">
    <source>
        <dbReference type="PIRSR" id="PIRSR006809-2"/>
    </source>
</evidence>
<organism evidence="10 11">
    <name type="scientific">Treponema primitia (strain ATCC BAA-887 / DSM 12427 / ZAS-2)</name>
    <dbReference type="NCBI Taxonomy" id="545694"/>
    <lineage>
        <taxon>Bacteria</taxon>
        <taxon>Pseudomonadati</taxon>
        <taxon>Spirochaetota</taxon>
        <taxon>Spirochaetia</taxon>
        <taxon>Spirochaetales</taxon>
        <taxon>Treponemataceae</taxon>
        <taxon>Treponema</taxon>
    </lineage>
</organism>
<dbReference type="PROSITE" id="PS51705">
    <property type="entry name" value="G_HFLX"/>
    <property type="match status" value="1"/>
</dbReference>
<dbReference type="Gene3D" id="3.40.50.11060">
    <property type="entry name" value="GTPase HflX, N-terminal domain"/>
    <property type="match status" value="1"/>
</dbReference>
<dbReference type="Pfam" id="PF16360">
    <property type="entry name" value="GTP-bdg_M"/>
    <property type="match status" value="1"/>
</dbReference>
<dbReference type="PIRSF" id="PIRSF006809">
    <property type="entry name" value="GTP-binding_hflX_prd"/>
    <property type="match status" value="1"/>
</dbReference>
<dbReference type="InterPro" id="IPR030394">
    <property type="entry name" value="G_HFLX_dom"/>
</dbReference>
<dbReference type="KEGG" id="tpi:TREPR_0639"/>
<feature type="binding site" evidence="7">
    <location>
        <position position="217"/>
    </location>
    <ligand>
        <name>Mg(2+)</name>
        <dbReference type="ChEBI" id="CHEBI:18420"/>
    </ligand>
</feature>
<dbReference type="Pfam" id="PF01926">
    <property type="entry name" value="MMR_HSR1"/>
    <property type="match status" value="1"/>
</dbReference>
<dbReference type="GO" id="GO:0046872">
    <property type="term" value="F:metal ion binding"/>
    <property type="evidence" value="ECO:0007669"/>
    <property type="project" value="UniProtKB-KW"/>
</dbReference>
<comment type="similarity">
    <text evidence="5">Belongs to the TRAFAC class OBG-HflX-like GTPase superfamily. HflX GTPase family.</text>
</comment>
<proteinExistence type="inferred from homology"/>
<dbReference type="CDD" id="cd01878">
    <property type="entry name" value="HflX"/>
    <property type="match status" value="1"/>
</dbReference>
<dbReference type="STRING" id="545694.TREPR_0639"/>
<dbReference type="Proteomes" id="UP000009223">
    <property type="component" value="Chromosome"/>
</dbReference>
<reference evidence="11" key="1">
    <citation type="submission" date="2009-12" db="EMBL/GenBank/DDBJ databases">
        <title>Complete sequence of Treponema primitia strain ZAS-2.</title>
        <authorList>
            <person name="Tetu S.G."/>
            <person name="Matson E."/>
            <person name="Ren Q."/>
            <person name="Seshadri R."/>
            <person name="Elbourne L."/>
            <person name="Hassan K.A."/>
            <person name="Durkin A."/>
            <person name="Radune D."/>
            <person name="Mohamoud Y."/>
            <person name="Shay R."/>
            <person name="Jin S."/>
            <person name="Zhang X."/>
            <person name="Lucey K."/>
            <person name="Ballor N.R."/>
            <person name="Ottesen E."/>
            <person name="Rosenthal R."/>
            <person name="Allen A."/>
            <person name="Leadbetter J.R."/>
            <person name="Paulsen I.T."/>
        </authorList>
    </citation>
    <scope>NUCLEOTIDE SEQUENCE [LARGE SCALE GENOMIC DNA]</scope>
    <source>
        <strain evidence="11">ATCC BAA-887 / DSM 12427 / ZAS-2</strain>
    </source>
</reference>
<dbReference type="Gene3D" id="6.10.250.2860">
    <property type="match status" value="1"/>
</dbReference>
<dbReference type="PANTHER" id="PTHR10229">
    <property type="entry name" value="GTP-BINDING PROTEIN HFLX"/>
    <property type="match status" value="1"/>
</dbReference>
<dbReference type="NCBIfam" id="TIGR03156">
    <property type="entry name" value="GTP_HflX"/>
    <property type="match status" value="1"/>
</dbReference>
<reference evidence="10 11" key="2">
    <citation type="journal article" date="2011" name="ISME J.">
        <title>RNA-seq reveals cooperative metabolic interactions between two termite-gut spirochete species in co-culture.</title>
        <authorList>
            <person name="Rosenthal A.Z."/>
            <person name="Matson E.G."/>
            <person name="Eldar A."/>
            <person name="Leadbetter J.R."/>
        </authorList>
    </citation>
    <scope>NUCLEOTIDE SEQUENCE [LARGE SCALE GENOMIC DNA]</scope>
    <source>
        <strain evidence="11">ATCC BAA-887 / DSM 12427 / ZAS-2</strain>
    </source>
</reference>
<evidence type="ECO:0000259" key="9">
    <source>
        <dbReference type="PROSITE" id="PS51705"/>
    </source>
</evidence>
<dbReference type="InterPro" id="IPR016496">
    <property type="entry name" value="GTPase_HflX"/>
</dbReference>
<feature type="coiled-coil region" evidence="8">
    <location>
        <begin position="164"/>
        <end position="198"/>
    </location>
</feature>
<dbReference type="InterPro" id="IPR032305">
    <property type="entry name" value="GTP-bd_M"/>
</dbReference>
<dbReference type="GO" id="GO:0043022">
    <property type="term" value="F:ribosome binding"/>
    <property type="evidence" value="ECO:0007669"/>
    <property type="project" value="TreeGrafter"/>
</dbReference>
<dbReference type="AlphaFoldDB" id="F5YK46"/>
<keyword evidence="4 5" id="KW-0342">GTP-binding</keyword>
<dbReference type="OrthoDB" id="9812272at2"/>
<comment type="subunit">
    <text evidence="5">Monomer. Associates with the 50S ribosomal subunit.</text>
</comment>
<comment type="subcellular location">
    <subcellularLocation>
        <location evidence="5">Cytoplasm</location>
    </subcellularLocation>
    <text evidence="5">May associate with membranes.</text>
</comment>
<gene>
    <name evidence="5 10" type="primary">hflX</name>
    <name evidence="10" type="ordered locus">TREPR_0639</name>
</gene>
<accession>F5YK46</accession>
<dbReference type="eggNOG" id="COG2262">
    <property type="taxonomic scope" value="Bacteria"/>
</dbReference>
<dbReference type="SUPFAM" id="SSF52540">
    <property type="entry name" value="P-loop containing nucleoside triphosphate hydrolases"/>
    <property type="match status" value="1"/>
</dbReference>
<dbReference type="RefSeq" id="WP_015709388.1">
    <property type="nucleotide sequence ID" value="NC_015578.1"/>
</dbReference>
<dbReference type="InterPro" id="IPR042108">
    <property type="entry name" value="GTPase_HflX_N_sf"/>
</dbReference>
<keyword evidence="5" id="KW-0963">Cytoplasm</keyword>
<feature type="binding site" evidence="6">
    <location>
        <begin position="210"/>
        <end position="217"/>
    </location>
    <ligand>
        <name>GTP</name>
        <dbReference type="ChEBI" id="CHEBI:37565"/>
    </ligand>
</feature>
<dbReference type="HOGENOM" id="CLU_019597_1_0_12"/>
<feature type="domain" description="Hflx-type G" evidence="9">
    <location>
        <begin position="204"/>
        <end position="381"/>
    </location>
</feature>
<dbReference type="Pfam" id="PF13167">
    <property type="entry name" value="GTP-bdg_N"/>
    <property type="match status" value="1"/>
</dbReference>
<dbReference type="InterPro" id="IPR025121">
    <property type="entry name" value="GTPase_HflX_N"/>
</dbReference>
<keyword evidence="8" id="KW-0175">Coiled coil</keyword>
<evidence type="ECO:0000256" key="4">
    <source>
        <dbReference type="ARBA" id="ARBA00023134"/>
    </source>
</evidence>
<evidence type="ECO:0000313" key="11">
    <source>
        <dbReference type="Proteomes" id="UP000009223"/>
    </source>
</evidence>
<evidence type="ECO:0000256" key="2">
    <source>
        <dbReference type="ARBA" id="ARBA00022741"/>
    </source>
</evidence>
<dbReference type="GO" id="GO:0005525">
    <property type="term" value="F:GTP binding"/>
    <property type="evidence" value="ECO:0007669"/>
    <property type="project" value="UniProtKB-UniRule"/>
</dbReference>
<dbReference type="EMBL" id="CP001843">
    <property type="protein sequence ID" value="AEF84513.1"/>
    <property type="molecule type" value="Genomic_DNA"/>
</dbReference>
<dbReference type="PRINTS" id="PR00326">
    <property type="entry name" value="GTP1OBG"/>
</dbReference>
<feature type="binding site" evidence="6">
    <location>
        <begin position="256"/>
        <end position="259"/>
    </location>
    <ligand>
        <name>GTP</name>
        <dbReference type="ChEBI" id="CHEBI:37565"/>
    </ligand>
</feature>
<keyword evidence="1 7" id="KW-0479">Metal-binding</keyword>
<evidence type="ECO:0000256" key="8">
    <source>
        <dbReference type="SAM" id="Coils"/>
    </source>
</evidence>